<dbReference type="Proteomes" id="UP000077173">
    <property type="component" value="Unassembled WGS sequence"/>
</dbReference>
<comment type="caution">
    <text evidence="1">The sequence shown here is derived from an EMBL/GenBank/DDBJ whole genome shotgun (WGS) entry which is preliminary data.</text>
</comment>
<proteinExistence type="predicted"/>
<organism evidence="1 2">
    <name type="scientific">Bradyrhizobium neotropicale</name>
    <dbReference type="NCBI Taxonomy" id="1497615"/>
    <lineage>
        <taxon>Bacteria</taxon>
        <taxon>Pseudomonadati</taxon>
        <taxon>Pseudomonadota</taxon>
        <taxon>Alphaproteobacteria</taxon>
        <taxon>Hyphomicrobiales</taxon>
        <taxon>Nitrobacteraceae</taxon>
        <taxon>Bradyrhizobium</taxon>
    </lineage>
</organism>
<reference evidence="1 2" key="1">
    <citation type="submission" date="2016-02" db="EMBL/GenBank/DDBJ databases">
        <title>Draft genome sequence of the strain BR 10247T Bradyrhizobium neotropicale isolated from nodules of Centrolobium paraense.</title>
        <authorList>
            <person name="Simoes-Araujo J.L."/>
            <person name="Barauna A.C."/>
            <person name="Silva K."/>
            <person name="Zilli J.E."/>
        </authorList>
    </citation>
    <scope>NUCLEOTIDE SEQUENCE [LARGE SCALE GENOMIC DNA]</scope>
    <source>
        <strain evidence="1 2">BR 10247</strain>
    </source>
</reference>
<dbReference type="RefSeq" id="WP_027554469.1">
    <property type="nucleotide sequence ID" value="NZ_LSEF01000046.1"/>
</dbReference>
<protein>
    <recommendedName>
        <fullName evidence="3">DUF2336 domain-containing protein</fullName>
    </recommendedName>
</protein>
<evidence type="ECO:0008006" key="3">
    <source>
        <dbReference type="Google" id="ProtNLM"/>
    </source>
</evidence>
<gene>
    <name evidence="1" type="ORF">AXW67_09155</name>
</gene>
<evidence type="ECO:0000313" key="2">
    <source>
        <dbReference type="Proteomes" id="UP000077173"/>
    </source>
</evidence>
<dbReference type="GeneID" id="32586811"/>
<dbReference type="Pfam" id="PF10098">
    <property type="entry name" value="DUF2336"/>
    <property type="match status" value="1"/>
</dbReference>
<sequence length="369" mass="39758">MPKAQLSIINEVESAIRFGSAEKGLETARRVTDLFLSSAGSFNDEQIALFDDVLERLIGTIELRAIADMGARVALAEISAQLAPIAQAPPSVIRRLANNDEIRIAGPVLQESARLDDGELVKIAATKGEPHLLAVAGRWWLKEIVTDALLARRYPSVSRKLAANPGARVSGGGFAVIVGQAESDPDLAVSVGVRVDLPSELRRQLLRSATDTVRTRLLSRAPPHLFEEIQSAIAAVSVGVEREMSSIRDFEGAKRAIAGLKATGQLSEATLLGFATQRRYEETVAALAVLAGSTIEVIRPLMQSLRDDGLLVPCRAAQLSWETTAAVLGSRYATGAMKPADLAKARGHYARMTPENALRTLRFWQVRAL</sequence>
<evidence type="ECO:0000313" key="1">
    <source>
        <dbReference type="EMBL" id="OAF17347.1"/>
    </source>
</evidence>
<name>A0A176ZAC1_9BRAD</name>
<keyword evidence="2" id="KW-1185">Reference proteome</keyword>
<dbReference type="EMBL" id="LSEF01000046">
    <property type="protein sequence ID" value="OAF17347.1"/>
    <property type="molecule type" value="Genomic_DNA"/>
</dbReference>
<dbReference type="InterPro" id="IPR019285">
    <property type="entry name" value="DUF2336"/>
</dbReference>
<accession>A0A176ZAC1</accession>
<dbReference type="AlphaFoldDB" id="A0A176ZAC1"/>